<evidence type="ECO:0000313" key="3">
    <source>
        <dbReference type="Proteomes" id="UP000711996"/>
    </source>
</evidence>
<dbReference type="Proteomes" id="UP000711996">
    <property type="component" value="Unassembled WGS sequence"/>
</dbReference>
<keyword evidence="1" id="KW-0378">Hydrolase</keyword>
<reference evidence="2" key="1">
    <citation type="submission" date="2019-06" db="EMBL/GenBank/DDBJ databases">
        <authorList>
            <person name="Gan P."/>
            <person name="Shirasu K."/>
        </authorList>
    </citation>
    <scope>NUCLEOTIDE SEQUENCE [LARGE SCALE GENOMIC DNA]</scope>
    <source>
        <strain evidence="2">CAD2</strain>
    </source>
</reference>
<evidence type="ECO:0000256" key="1">
    <source>
        <dbReference type="ARBA" id="ARBA00022801"/>
    </source>
</evidence>
<sequence length="219" mass="23819">MLPPNSKSTVRVTHITTATVILEIDGVSFITDPVVDNAPTEYEITYPTPLGTPRLFAKFETGPALGLHQLPIIDAVLLSHEDHTDILNDEGRKLLDGRRVTTIPDGEDLPNVIYLTGDTVPTPKLSEIRQRFHAAIAAMNPGEARIPPPGYETPPQITTKGQDAAKLTRELGADTTVAVHPESWHHSTQGAEELRAVFEAEGIADRICWATPGEKKIIA</sequence>
<accession>A0A9P5BM08</accession>
<dbReference type="InterPro" id="IPR036866">
    <property type="entry name" value="RibonucZ/Hydroxyglut_hydro"/>
</dbReference>
<evidence type="ECO:0008006" key="4">
    <source>
        <dbReference type="Google" id="ProtNLM"/>
    </source>
</evidence>
<organism evidence="2 3">
    <name type="scientific">Colletotrichum siamense</name>
    <name type="common">Anthracnose fungus</name>
    <dbReference type="NCBI Taxonomy" id="690259"/>
    <lineage>
        <taxon>Eukaryota</taxon>
        <taxon>Fungi</taxon>
        <taxon>Dikarya</taxon>
        <taxon>Ascomycota</taxon>
        <taxon>Pezizomycotina</taxon>
        <taxon>Sordariomycetes</taxon>
        <taxon>Hypocreomycetidae</taxon>
        <taxon>Glomerellales</taxon>
        <taxon>Glomerellaceae</taxon>
        <taxon>Colletotrichum</taxon>
        <taxon>Colletotrichum gloeosporioides species complex</taxon>
    </lineage>
</organism>
<name>A0A9P5BM08_COLSI</name>
<dbReference type="AlphaFoldDB" id="A0A9P5BM08"/>
<dbReference type="EMBL" id="QPMT01000121">
    <property type="protein sequence ID" value="KAF4840726.1"/>
    <property type="molecule type" value="Genomic_DNA"/>
</dbReference>
<protein>
    <recommendedName>
        <fullName evidence="4">Metallo-beta-lactamase domain-containing protein</fullName>
    </recommendedName>
</protein>
<gene>
    <name evidence="2" type="ORF">CGCSCA2_v015001</name>
</gene>
<dbReference type="PANTHER" id="PTHR43546:SF9">
    <property type="entry name" value="L-ASCORBATE-6-PHOSPHATE LACTONASE ULAG-RELATED"/>
    <property type="match status" value="1"/>
</dbReference>
<proteinExistence type="predicted"/>
<keyword evidence="3" id="KW-1185">Reference proteome</keyword>
<evidence type="ECO:0000313" key="2">
    <source>
        <dbReference type="EMBL" id="KAF4840726.1"/>
    </source>
</evidence>
<comment type="caution">
    <text evidence="2">The sequence shown here is derived from an EMBL/GenBank/DDBJ whole genome shotgun (WGS) entry which is preliminary data.</text>
</comment>
<dbReference type="PANTHER" id="PTHR43546">
    <property type="entry name" value="UPF0173 METAL-DEPENDENT HYDROLASE MJ1163-RELATED"/>
    <property type="match status" value="1"/>
</dbReference>
<dbReference type="Gene3D" id="3.60.15.10">
    <property type="entry name" value="Ribonuclease Z/Hydroxyacylglutathione hydrolase-like"/>
    <property type="match status" value="2"/>
</dbReference>
<dbReference type="SUPFAM" id="SSF56281">
    <property type="entry name" value="Metallo-hydrolase/oxidoreductase"/>
    <property type="match status" value="1"/>
</dbReference>
<dbReference type="OrthoDB" id="332863at2759"/>
<dbReference type="InterPro" id="IPR050114">
    <property type="entry name" value="UPF0173_UPF0282_UlaG_hydrolase"/>
</dbReference>
<dbReference type="GO" id="GO:0016787">
    <property type="term" value="F:hydrolase activity"/>
    <property type="evidence" value="ECO:0007669"/>
    <property type="project" value="UniProtKB-KW"/>
</dbReference>